<name>A0ABS4BSV1_9FLAO</name>
<keyword evidence="1" id="KW-0472">Membrane</keyword>
<feature type="transmembrane region" description="Helical" evidence="1">
    <location>
        <begin position="41"/>
        <end position="62"/>
    </location>
</feature>
<dbReference type="Proteomes" id="UP000670776">
    <property type="component" value="Unassembled WGS sequence"/>
</dbReference>
<keyword evidence="1" id="KW-0812">Transmembrane</keyword>
<keyword evidence="3" id="KW-1185">Reference proteome</keyword>
<organism evidence="2 3">
    <name type="scientific">Mariniflexile gromovii</name>
    <dbReference type="NCBI Taxonomy" id="362523"/>
    <lineage>
        <taxon>Bacteria</taxon>
        <taxon>Pseudomonadati</taxon>
        <taxon>Bacteroidota</taxon>
        <taxon>Flavobacteriia</taxon>
        <taxon>Flavobacteriales</taxon>
        <taxon>Flavobacteriaceae</taxon>
        <taxon>Mariniflexile</taxon>
    </lineage>
</organism>
<protein>
    <recommendedName>
        <fullName evidence="4">Superfamily III holin-X</fullName>
    </recommendedName>
</protein>
<feature type="transmembrane region" description="Helical" evidence="1">
    <location>
        <begin position="74"/>
        <end position="93"/>
    </location>
</feature>
<keyword evidence="1" id="KW-1133">Transmembrane helix</keyword>
<evidence type="ECO:0008006" key="4">
    <source>
        <dbReference type="Google" id="ProtNLM"/>
    </source>
</evidence>
<reference evidence="2 3" key="1">
    <citation type="submission" date="2021-04" db="EMBL/GenBank/DDBJ databases">
        <title>Mariniflexile gromovii gen. nov., sp. nov., a gliding bacterium isolated from the sea urchin Strongylocentrotus intermedius.</title>
        <authorList>
            <person name="Ko S."/>
            <person name="Le V."/>
            <person name="Ahn C.-Y."/>
            <person name="Oh H.-M."/>
        </authorList>
    </citation>
    <scope>NUCLEOTIDE SEQUENCE [LARGE SCALE GENOMIC DNA]</scope>
    <source>
        <strain evidence="2 3">KCTC 12570</strain>
    </source>
</reference>
<proteinExistence type="predicted"/>
<gene>
    <name evidence="2" type="ORF">J8H85_07500</name>
</gene>
<accession>A0ABS4BSV1</accession>
<sequence length="129" mass="14418">MNNIATNIESLYEKAKDYAEINVELVKLRTIDKTADVVSSLVVRLIIFLGVAMFLLFVNISLGLYIGDLLGKDYLGFLVVSGIYLLITVILSVSRNKIIKVPITNMIISKLLEEKKRSNNIKTEEDGVL</sequence>
<evidence type="ECO:0000256" key="1">
    <source>
        <dbReference type="SAM" id="Phobius"/>
    </source>
</evidence>
<evidence type="ECO:0000313" key="3">
    <source>
        <dbReference type="Proteomes" id="UP000670776"/>
    </source>
</evidence>
<dbReference type="EMBL" id="JAGJCB010000005">
    <property type="protein sequence ID" value="MBP0903669.1"/>
    <property type="molecule type" value="Genomic_DNA"/>
</dbReference>
<comment type="caution">
    <text evidence="2">The sequence shown here is derived from an EMBL/GenBank/DDBJ whole genome shotgun (WGS) entry which is preliminary data.</text>
</comment>
<dbReference type="RefSeq" id="WP_209654114.1">
    <property type="nucleotide sequence ID" value="NZ_JAGJCB010000005.1"/>
</dbReference>
<evidence type="ECO:0000313" key="2">
    <source>
        <dbReference type="EMBL" id="MBP0903669.1"/>
    </source>
</evidence>